<protein>
    <recommendedName>
        <fullName evidence="11">Cytochrome b-c1 complex subunit 7</fullName>
    </recommendedName>
</protein>
<dbReference type="PANTHER" id="PTHR12022">
    <property type="entry name" value="UBIQUINOL-CYTOCHROME C REDUCTASE COMPLEX 14 KD PROTEIN"/>
    <property type="match status" value="1"/>
</dbReference>
<gene>
    <name evidence="9" type="ORF">FDP41_013008</name>
</gene>
<evidence type="ECO:0000256" key="1">
    <source>
        <dbReference type="ARBA" id="ARBA00004443"/>
    </source>
</evidence>
<dbReference type="InterPro" id="IPR003197">
    <property type="entry name" value="QCR7"/>
</dbReference>
<keyword evidence="8" id="KW-0472">Membrane</keyword>
<comment type="caution">
    <text evidence="9">The sequence shown here is derived from an EMBL/GenBank/DDBJ whole genome shotgun (WGS) entry which is preliminary data.</text>
</comment>
<dbReference type="Proteomes" id="UP000444721">
    <property type="component" value="Unassembled WGS sequence"/>
</dbReference>
<accession>A0A6A5C5T8</accession>
<comment type="subcellular location">
    <subcellularLocation>
        <location evidence="1">Mitochondrion inner membrane</location>
        <topology evidence="1">Peripheral membrane protein</topology>
        <orientation evidence="1">Matrix side</orientation>
    </subcellularLocation>
</comment>
<dbReference type="EMBL" id="VFQX01000016">
    <property type="protein sequence ID" value="KAF0981220.1"/>
    <property type="molecule type" value="Genomic_DNA"/>
</dbReference>
<dbReference type="GO" id="GO:0006122">
    <property type="term" value="P:mitochondrial electron transport, ubiquinol to cytochrome c"/>
    <property type="evidence" value="ECO:0007669"/>
    <property type="project" value="InterPro"/>
</dbReference>
<proteinExistence type="inferred from homology"/>
<dbReference type="RefSeq" id="XP_044565933.1">
    <property type="nucleotide sequence ID" value="XM_044703591.1"/>
</dbReference>
<dbReference type="PANTHER" id="PTHR12022:SF0">
    <property type="entry name" value="CYTOCHROME B-C1 COMPLEX SUBUNIT 7"/>
    <property type="match status" value="1"/>
</dbReference>
<dbReference type="Pfam" id="PF02271">
    <property type="entry name" value="UCR_14kD"/>
    <property type="match status" value="1"/>
</dbReference>
<dbReference type="VEuPathDB" id="AmoebaDB:NfTy_078730"/>
<evidence type="ECO:0008006" key="11">
    <source>
        <dbReference type="Google" id="ProtNLM"/>
    </source>
</evidence>
<sequence length="205" mass="24448">MLRGSAATAYRFLSEVVSLNKNYFPKFLFPSAVVDSVEAPTRVPEKRGEFNVYEAYPVQNPWTKYTEIPYADLSIWEKVDRFITFQYRKSMRYETFGLLYDDILNDEDPVVIEAINRLPEEVRRAREKRIARAFDLSVNQKRLPKEQWTKPEDDVAYLRPYVMWVRAEMEEYDAETLKKNDFIPFFNVSAEDYETGKVFKKRFIE</sequence>
<keyword evidence="5" id="KW-0999">Mitochondrion inner membrane</keyword>
<reference evidence="9 10" key="1">
    <citation type="journal article" date="2019" name="Sci. Rep.">
        <title>Nanopore sequencing improves the draft genome of the human pathogenic amoeba Naegleria fowleri.</title>
        <authorList>
            <person name="Liechti N."/>
            <person name="Schurch N."/>
            <person name="Bruggmann R."/>
            <person name="Wittwer M."/>
        </authorList>
    </citation>
    <scope>NUCLEOTIDE SEQUENCE [LARGE SCALE GENOMIC DNA]</scope>
    <source>
        <strain evidence="9 10">ATCC 30894</strain>
    </source>
</reference>
<dbReference type="Gene3D" id="1.10.1090.10">
    <property type="entry name" value="Cytochrome b-c1 complex subunit 7"/>
    <property type="match status" value="1"/>
</dbReference>
<evidence type="ECO:0000256" key="4">
    <source>
        <dbReference type="ARBA" id="ARBA00022660"/>
    </source>
</evidence>
<evidence type="ECO:0000313" key="10">
    <source>
        <dbReference type="Proteomes" id="UP000444721"/>
    </source>
</evidence>
<evidence type="ECO:0000256" key="3">
    <source>
        <dbReference type="ARBA" id="ARBA00022448"/>
    </source>
</evidence>
<keyword evidence="3" id="KW-0813">Transport</keyword>
<dbReference type="GeneID" id="68120223"/>
<evidence type="ECO:0000256" key="2">
    <source>
        <dbReference type="ARBA" id="ARBA00008554"/>
    </source>
</evidence>
<dbReference type="GO" id="GO:0045275">
    <property type="term" value="C:respiratory chain complex III"/>
    <property type="evidence" value="ECO:0007669"/>
    <property type="project" value="InterPro"/>
</dbReference>
<dbReference type="GO" id="GO:0005743">
    <property type="term" value="C:mitochondrial inner membrane"/>
    <property type="evidence" value="ECO:0007669"/>
    <property type="project" value="UniProtKB-SubCell"/>
</dbReference>
<dbReference type="OMA" id="NDEDPMI"/>
<evidence type="ECO:0000256" key="8">
    <source>
        <dbReference type="ARBA" id="ARBA00023136"/>
    </source>
</evidence>
<keyword evidence="4" id="KW-0679">Respiratory chain</keyword>
<keyword evidence="7" id="KW-0496">Mitochondrion</keyword>
<keyword evidence="6" id="KW-0249">Electron transport</keyword>
<dbReference type="SUPFAM" id="SSF81524">
    <property type="entry name" value="14 kDa protein of cytochrome bc1 complex (Ubiquinol-cytochrome c reductase)"/>
    <property type="match status" value="1"/>
</dbReference>
<name>A0A6A5C5T8_NAEFO</name>
<evidence type="ECO:0000256" key="7">
    <source>
        <dbReference type="ARBA" id="ARBA00023128"/>
    </source>
</evidence>
<evidence type="ECO:0000256" key="6">
    <source>
        <dbReference type="ARBA" id="ARBA00022982"/>
    </source>
</evidence>
<organism evidence="9 10">
    <name type="scientific">Naegleria fowleri</name>
    <name type="common">Brain eating amoeba</name>
    <dbReference type="NCBI Taxonomy" id="5763"/>
    <lineage>
        <taxon>Eukaryota</taxon>
        <taxon>Discoba</taxon>
        <taxon>Heterolobosea</taxon>
        <taxon>Tetramitia</taxon>
        <taxon>Eutetramitia</taxon>
        <taxon>Vahlkampfiidae</taxon>
        <taxon>Naegleria</taxon>
    </lineage>
</organism>
<evidence type="ECO:0000313" key="9">
    <source>
        <dbReference type="EMBL" id="KAF0981220.1"/>
    </source>
</evidence>
<keyword evidence="10" id="KW-1185">Reference proteome</keyword>
<comment type="similarity">
    <text evidence="2">Belongs to the UQCRB/QCR7 family.</text>
</comment>
<evidence type="ECO:0000256" key="5">
    <source>
        <dbReference type="ARBA" id="ARBA00022792"/>
    </source>
</evidence>
<dbReference type="VEuPathDB" id="AmoebaDB:NF0122580"/>
<dbReference type="AlphaFoldDB" id="A0A6A5C5T8"/>
<dbReference type="InterPro" id="IPR036544">
    <property type="entry name" value="QCR7_sf"/>
</dbReference>
<dbReference type="OrthoDB" id="425749at2759"/>
<dbReference type="VEuPathDB" id="AmoebaDB:FDP41_013008"/>